<evidence type="ECO:0000313" key="2">
    <source>
        <dbReference type="EMBL" id="MED6185379.1"/>
    </source>
</evidence>
<name>A0ABU6WJ94_9FABA</name>
<gene>
    <name evidence="2" type="ORF">PIB30_056551</name>
</gene>
<feature type="non-terminal residue" evidence="2">
    <location>
        <position position="72"/>
    </location>
</feature>
<organism evidence="2 3">
    <name type="scientific">Stylosanthes scabra</name>
    <dbReference type="NCBI Taxonomy" id="79078"/>
    <lineage>
        <taxon>Eukaryota</taxon>
        <taxon>Viridiplantae</taxon>
        <taxon>Streptophyta</taxon>
        <taxon>Embryophyta</taxon>
        <taxon>Tracheophyta</taxon>
        <taxon>Spermatophyta</taxon>
        <taxon>Magnoliopsida</taxon>
        <taxon>eudicotyledons</taxon>
        <taxon>Gunneridae</taxon>
        <taxon>Pentapetalae</taxon>
        <taxon>rosids</taxon>
        <taxon>fabids</taxon>
        <taxon>Fabales</taxon>
        <taxon>Fabaceae</taxon>
        <taxon>Papilionoideae</taxon>
        <taxon>50 kb inversion clade</taxon>
        <taxon>dalbergioids sensu lato</taxon>
        <taxon>Dalbergieae</taxon>
        <taxon>Pterocarpus clade</taxon>
        <taxon>Stylosanthes</taxon>
    </lineage>
</organism>
<proteinExistence type="predicted"/>
<evidence type="ECO:0000256" key="1">
    <source>
        <dbReference type="SAM" id="MobiDB-lite"/>
    </source>
</evidence>
<comment type="caution">
    <text evidence="2">The sequence shown here is derived from an EMBL/GenBank/DDBJ whole genome shotgun (WGS) entry which is preliminary data.</text>
</comment>
<protein>
    <submittedName>
        <fullName evidence="2">Uncharacterized protein</fullName>
    </submittedName>
</protein>
<dbReference type="Proteomes" id="UP001341840">
    <property type="component" value="Unassembled WGS sequence"/>
</dbReference>
<feature type="region of interest" description="Disordered" evidence="1">
    <location>
        <begin position="41"/>
        <end position="72"/>
    </location>
</feature>
<accession>A0ABU6WJ94</accession>
<sequence length="72" mass="8180">MAQCCGPHVRDWLRTTNVEEHHGTHALVQCRTPCMRDSTCSPKSPVPHPIPVALEQSFHTTESHNTRKKTHK</sequence>
<reference evidence="2 3" key="1">
    <citation type="journal article" date="2023" name="Plants (Basel)">
        <title>Bridging the Gap: Combining Genomics and Transcriptomics Approaches to Understand Stylosanthes scabra, an Orphan Legume from the Brazilian Caatinga.</title>
        <authorList>
            <person name="Ferreira-Neto J.R.C."/>
            <person name="da Silva M.D."/>
            <person name="Binneck E."/>
            <person name="de Melo N.F."/>
            <person name="da Silva R.H."/>
            <person name="de Melo A.L.T.M."/>
            <person name="Pandolfi V."/>
            <person name="Bustamante F.O."/>
            <person name="Brasileiro-Vidal A.C."/>
            <person name="Benko-Iseppon A.M."/>
        </authorList>
    </citation>
    <scope>NUCLEOTIDE SEQUENCE [LARGE SCALE GENOMIC DNA]</scope>
    <source>
        <tissue evidence="2">Leaves</tissue>
    </source>
</reference>
<evidence type="ECO:0000313" key="3">
    <source>
        <dbReference type="Proteomes" id="UP001341840"/>
    </source>
</evidence>
<keyword evidence="3" id="KW-1185">Reference proteome</keyword>
<dbReference type="EMBL" id="JASCZI010181696">
    <property type="protein sequence ID" value="MED6185379.1"/>
    <property type="molecule type" value="Genomic_DNA"/>
</dbReference>